<organism evidence="11 12">
    <name type="scientific">Imperialibacter roseus</name>
    <dbReference type="NCBI Taxonomy" id="1324217"/>
    <lineage>
        <taxon>Bacteria</taxon>
        <taxon>Pseudomonadati</taxon>
        <taxon>Bacteroidota</taxon>
        <taxon>Cytophagia</taxon>
        <taxon>Cytophagales</taxon>
        <taxon>Flammeovirgaceae</taxon>
        <taxon>Imperialibacter</taxon>
    </lineage>
</organism>
<accession>A0ABZ0IR78</accession>
<dbReference type="SUPFAM" id="SSF49464">
    <property type="entry name" value="Carboxypeptidase regulatory domain-like"/>
    <property type="match status" value="1"/>
</dbReference>
<keyword evidence="7 8" id="KW-0998">Cell outer membrane</keyword>
<evidence type="ECO:0000256" key="8">
    <source>
        <dbReference type="PROSITE-ProRule" id="PRU01360"/>
    </source>
</evidence>
<keyword evidence="4 8" id="KW-0812">Transmembrane</keyword>
<dbReference type="Proteomes" id="UP001302349">
    <property type="component" value="Chromosome"/>
</dbReference>
<keyword evidence="11" id="KW-0675">Receptor</keyword>
<evidence type="ECO:0000313" key="12">
    <source>
        <dbReference type="Proteomes" id="UP001302349"/>
    </source>
</evidence>
<dbReference type="PROSITE" id="PS52016">
    <property type="entry name" value="TONB_DEPENDENT_REC_3"/>
    <property type="match status" value="1"/>
</dbReference>
<evidence type="ECO:0000256" key="4">
    <source>
        <dbReference type="ARBA" id="ARBA00022692"/>
    </source>
</evidence>
<dbReference type="InterPro" id="IPR008969">
    <property type="entry name" value="CarboxyPept-like_regulatory"/>
</dbReference>
<dbReference type="InterPro" id="IPR039426">
    <property type="entry name" value="TonB-dep_rcpt-like"/>
</dbReference>
<feature type="domain" description="TonB-dependent receptor plug" evidence="10">
    <location>
        <begin position="147"/>
        <end position="225"/>
    </location>
</feature>
<keyword evidence="12" id="KW-1185">Reference proteome</keyword>
<feature type="signal peptide" evidence="9">
    <location>
        <begin position="1"/>
        <end position="25"/>
    </location>
</feature>
<dbReference type="RefSeq" id="WP_317489917.1">
    <property type="nucleotide sequence ID" value="NZ_CP136051.1"/>
</dbReference>
<dbReference type="Pfam" id="PF07715">
    <property type="entry name" value="Plug"/>
    <property type="match status" value="1"/>
</dbReference>
<dbReference type="Pfam" id="PF13715">
    <property type="entry name" value="CarbopepD_reg_2"/>
    <property type="match status" value="1"/>
</dbReference>
<gene>
    <name evidence="11" type="ORF">RT717_01170</name>
</gene>
<evidence type="ECO:0000313" key="11">
    <source>
        <dbReference type="EMBL" id="WOK07231.1"/>
    </source>
</evidence>
<evidence type="ECO:0000256" key="7">
    <source>
        <dbReference type="ARBA" id="ARBA00023237"/>
    </source>
</evidence>
<reference evidence="11 12" key="1">
    <citation type="journal article" date="2023" name="Microbiol. Resour. Announc.">
        <title>Complete Genome Sequence of Imperialibacter roseus strain P4T.</title>
        <authorList>
            <person name="Tizabi D.R."/>
            <person name="Bachvaroff T."/>
            <person name="Hill R.T."/>
        </authorList>
    </citation>
    <scope>NUCLEOTIDE SEQUENCE [LARGE SCALE GENOMIC DNA]</scope>
    <source>
        <strain evidence="11 12">P4T</strain>
    </source>
</reference>
<keyword evidence="5 9" id="KW-0732">Signal</keyword>
<dbReference type="PANTHER" id="PTHR30069">
    <property type="entry name" value="TONB-DEPENDENT OUTER MEMBRANE RECEPTOR"/>
    <property type="match status" value="1"/>
</dbReference>
<dbReference type="InterPro" id="IPR037066">
    <property type="entry name" value="Plug_dom_sf"/>
</dbReference>
<evidence type="ECO:0000256" key="3">
    <source>
        <dbReference type="ARBA" id="ARBA00022452"/>
    </source>
</evidence>
<proteinExistence type="inferred from homology"/>
<dbReference type="EMBL" id="CP136051">
    <property type="protein sequence ID" value="WOK07231.1"/>
    <property type="molecule type" value="Genomic_DNA"/>
</dbReference>
<keyword evidence="2 8" id="KW-0813">Transport</keyword>
<evidence type="ECO:0000259" key="10">
    <source>
        <dbReference type="Pfam" id="PF07715"/>
    </source>
</evidence>
<dbReference type="InterPro" id="IPR012910">
    <property type="entry name" value="Plug_dom"/>
</dbReference>
<evidence type="ECO:0000256" key="9">
    <source>
        <dbReference type="SAM" id="SignalP"/>
    </source>
</evidence>
<dbReference type="Gene3D" id="2.170.130.10">
    <property type="entry name" value="TonB-dependent receptor, plug domain"/>
    <property type="match status" value="1"/>
</dbReference>
<sequence>MHAGREVFKTMLTIMLFLIATSQLAAQKVTLSGFIKDEDTKEALIGATIYETGLQRGSTTNEYGFFSLTLSSSDTLNLIISYTGYTPQARKVFSKQNIRLDVLLSSSNLLDEIEITATRNDDNVNRAQVGVINVPMREIKNLPVLAGERDILKIIQFLPGVQQAQEGTTGFFVRGGNTDQNLVQLDEATVYNPNHLFGLVSTFNINSINDVRLIKGGFPAQYGGRLSSILDITMKDGNKEKTQVEGGVGLLSTNLTVQGPIVKKKASFIVSGRRSYLDLLQRAFVPKSTTLYSFYDFNAKLNFDLGKNDKLFISTFKGKDNGAYTGANSLNYGIGFGNATGTVRWNHLFGSRLFSNTSFVLNSYDLGLNTTQGNYYSLLFTGIRDVNLKSDFTWIANPKNIVTFGASYFYHTLLAASVSSKIPKKGKSRLVIDKKLVPKKYANESAIYANHEWEVTKNFGLNYGVRIPYYVSYKKTYVLAEPRITAKFNLSSTTSIKGSYTVMNQFLHAVPYSTASLPTDIWILSSGMVKPQNSQQYTLGIFKNLQNNLFELSVEGYYKKMKNQVLFKQGTQIVLETVIQDQLTFGNGNSYGVEFFAKKSTGRYTGWLSYTLSKTTQSFAELNFGNPFPFTYDRRHNLSVVSTYDISKRWSVSADFVFRTGSAYTLPSGRIPVGQDGTLYDGFYNDYATKNNARLGAYHRLDVSFSYKKEKLLFNHKYESELVFGVYNLYSRQNPYFVYLTVDPVSKQPQAFQASLLPIIPSIGYNFKF</sequence>
<protein>
    <submittedName>
        <fullName evidence="11">TonB-dependent receptor</fullName>
    </submittedName>
</protein>
<comment type="subcellular location">
    <subcellularLocation>
        <location evidence="1 8">Cell outer membrane</location>
        <topology evidence="1 8">Multi-pass membrane protein</topology>
    </subcellularLocation>
</comment>
<keyword evidence="3 8" id="KW-1134">Transmembrane beta strand</keyword>
<dbReference type="Gene3D" id="2.60.40.1120">
    <property type="entry name" value="Carboxypeptidase-like, regulatory domain"/>
    <property type="match status" value="1"/>
</dbReference>
<dbReference type="InterPro" id="IPR036942">
    <property type="entry name" value="Beta-barrel_TonB_sf"/>
</dbReference>
<evidence type="ECO:0000256" key="1">
    <source>
        <dbReference type="ARBA" id="ARBA00004571"/>
    </source>
</evidence>
<dbReference type="PANTHER" id="PTHR30069:SF29">
    <property type="entry name" value="HEMOGLOBIN AND HEMOGLOBIN-HAPTOGLOBIN-BINDING PROTEIN 1-RELATED"/>
    <property type="match status" value="1"/>
</dbReference>
<evidence type="ECO:0000256" key="6">
    <source>
        <dbReference type="ARBA" id="ARBA00023136"/>
    </source>
</evidence>
<evidence type="ECO:0000256" key="2">
    <source>
        <dbReference type="ARBA" id="ARBA00022448"/>
    </source>
</evidence>
<feature type="chain" id="PRO_5047352824" evidence="9">
    <location>
        <begin position="26"/>
        <end position="769"/>
    </location>
</feature>
<evidence type="ECO:0000256" key="5">
    <source>
        <dbReference type="ARBA" id="ARBA00022729"/>
    </source>
</evidence>
<comment type="similarity">
    <text evidence="8">Belongs to the TonB-dependent receptor family.</text>
</comment>
<keyword evidence="6 8" id="KW-0472">Membrane</keyword>
<dbReference type="SUPFAM" id="SSF56935">
    <property type="entry name" value="Porins"/>
    <property type="match status" value="1"/>
</dbReference>
<name>A0ABZ0IR78_9BACT</name>
<dbReference type="Gene3D" id="2.40.170.20">
    <property type="entry name" value="TonB-dependent receptor, beta-barrel domain"/>
    <property type="match status" value="1"/>
</dbReference>